<accession>A0A1H3XNR4</accession>
<dbReference type="InterPro" id="IPR042245">
    <property type="entry name" value="Tgt2/MlaC_sf"/>
</dbReference>
<dbReference type="Pfam" id="PF05494">
    <property type="entry name" value="MlaC"/>
    <property type="match status" value="1"/>
</dbReference>
<proteinExistence type="predicted"/>
<gene>
    <name evidence="2" type="ORF">SAMN02745729_101212</name>
</gene>
<protein>
    <submittedName>
        <fullName evidence="2">Phospholipid transport system substrate-binding protein</fullName>
    </submittedName>
</protein>
<keyword evidence="1" id="KW-0732">Signal</keyword>
<evidence type="ECO:0000313" key="3">
    <source>
        <dbReference type="Proteomes" id="UP000242469"/>
    </source>
</evidence>
<reference evidence="3" key="1">
    <citation type="submission" date="2016-10" db="EMBL/GenBank/DDBJ databases">
        <authorList>
            <person name="Varghese N."/>
            <person name="Submissions S."/>
        </authorList>
    </citation>
    <scope>NUCLEOTIDE SEQUENCE [LARGE SCALE GENOMIC DNA]</scope>
    <source>
        <strain evidence="3">DSM 11526</strain>
    </source>
</reference>
<evidence type="ECO:0000256" key="1">
    <source>
        <dbReference type="SAM" id="SignalP"/>
    </source>
</evidence>
<organism evidence="2 3">
    <name type="scientific">Marinobacterium iners DSM 11526</name>
    <dbReference type="NCBI Taxonomy" id="1122198"/>
    <lineage>
        <taxon>Bacteria</taxon>
        <taxon>Pseudomonadati</taxon>
        <taxon>Pseudomonadota</taxon>
        <taxon>Gammaproteobacteria</taxon>
        <taxon>Oceanospirillales</taxon>
        <taxon>Oceanospirillaceae</taxon>
        <taxon>Marinobacterium</taxon>
    </lineage>
</organism>
<dbReference type="PANTHER" id="PTHR36573">
    <property type="entry name" value="INTERMEMBRANE PHOSPHOLIPID TRANSPORT SYSTEM BINDING PROTEIN MLAC"/>
    <property type="match status" value="1"/>
</dbReference>
<dbReference type="Gene3D" id="3.10.450.710">
    <property type="entry name" value="Tgt2/MlaC"/>
    <property type="match status" value="1"/>
</dbReference>
<feature type="chain" id="PRO_5017390809" evidence="1">
    <location>
        <begin position="25"/>
        <end position="224"/>
    </location>
</feature>
<dbReference type="Proteomes" id="UP000242469">
    <property type="component" value="Unassembled WGS sequence"/>
</dbReference>
<name>A0A1H3XNR4_9GAMM</name>
<dbReference type="PIRSF" id="PIRSF004649">
    <property type="entry name" value="MlaC"/>
    <property type="match status" value="1"/>
</dbReference>
<dbReference type="STRING" id="1122198.SAMN02745729_101212"/>
<dbReference type="AlphaFoldDB" id="A0A1H3XNR4"/>
<keyword evidence="3" id="KW-1185">Reference proteome</keyword>
<evidence type="ECO:0000313" key="2">
    <source>
        <dbReference type="EMBL" id="SEA01019.1"/>
    </source>
</evidence>
<sequence length="224" mass="25405">MMMVKVCRNALVALLVLVIQPAVAEGSWNEASAVIDSATRDMLALMDNDALTGEENIEKMMGEIETIIAPVVDFPYIARQVMGKYFRRASDEERDRFADVFKTTLLRTYAKSISGFELRNYDMQVPGSESPEPDKQVVSVNMQAANGQTYTLVYYMLRQQDRWTLVNVMVDGINLRITFRNQFADLYERNRSMSATIEAWADQMQDVNLKEQPGGQDETDSSEA</sequence>
<feature type="signal peptide" evidence="1">
    <location>
        <begin position="1"/>
        <end position="24"/>
    </location>
</feature>
<dbReference type="InterPro" id="IPR008869">
    <property type="entry name" value="MlaC/ttg2D"/>
</dbReference>
<dbReference type="EMBL" id="FNRJ01000001">
    <property type="protein sequence ID" value="SEA01019.1"/>
    <property type="molecule type" value="Genomic_DNA"/>
</dbReference>
<dbReference type="RefSeq" id="WP_254774941.1">
    <property type="nucleotide sequence ID" value="NZ_FNRJ01000001.1"/>
</dbReference>
<dbReference type="PANTHER" id="PTHR36573:SF1">
    <property type="entry name" value="INTERMEMBRANE PHOSPHOLIPID TRANSPORT SYSTEM BINDING PROTEIN MLAC"/>
    <property type="match status" value="1"/>
</dbReference>